<gene>
    <name evidence="1" type="ORF">AB0I59_19680</name>
</gene>
<keyword evidence="2" id="KW-1185">Reference proteome</keyword>
<proteinExistence type="predicted"/>
<sequence length="83" mass="8764">MNTQEAAELVKRALSEAAPGAELATLPPDADIRDVLELDSLDFLNYVQLLSDFSGCRVEEDDYPTVSTLAGGASFLATRCGAG</sequence>
<dbReference type="EMBL" id="JBFALK010000010">
    <property type="protein sequence ID" value="MEV0970859.1"/>
    <property type="molecule type" value="Genomic_DNA"/>
</dbReference>
<organism evidence="1 2">
    <name type="scientific">Microtetraspora glauca</name>
    <dbReference type="NCBI Taxonomy" id="1996"/>
    <lineage>
        <taxon>Bacteria</taxon>
        <taxon>Bacillati</taxon>
        <taxon>Actinomycetota</taxon>
        <taxon>Actinomycetes</taxon>
        <taxon>Streptosporangiales</taxon>
        <taxon>Streptosporangiaceae</taxon>
        <taxon>Microtetraspora</taxon>
    </lineage>
</organism>
<protein>
    <recommendedName>
        <fullName evidence="3">Acyl carrier protein</fullName>
    </recommendedName>
</protein>
<evidence type="ECO:0000313" key="1">
    <source>
        <dbReference type="EMBL" id="MEV0970859.1"/>
    </source>
</evidence>
<reference evidence="1 2" key="1">
    <citation type="submission" date="2024-06" db="EMBL/GenBank/DDBJ databases">
        <title>The Natural Products Discovery Center: Release of the First 8490 Sequenced Strains for Exploring Actinobacteria Biosynthetic Diversity.</title>
        <authorList>
            <person name="Kalkreuter E."/>
            <person name="Kautsar S.A."/>
            <person name="Yang D."/>
            <person name="Bader C.D."/>
            <person name="Teijaro C.N."/>
            <person name="Fluegel L."/>
            <person name="Davis C.M."/>
            <person name="Simpson J.R."/>
            <person name="Lauterbach L."/>
            <person name="Steele A.D."/>
            <person name="Gui C."/>
            <person name="Meng S."/>
            <person name="Li G."/>
            <person name="Viehrig K."/>
            <person name="Ye F."/>
            <person name="Su P."/>
            <person name="Kiefer A.F."/>
            <person name="Nichols A."/>
            <person name="Cepeda A.J."/>
            <person name="Yan W."/>
            <person name="Fan B."/>
            <person name="Jiang Y."/>
            <person name="Adhikari A."/>
            <person name="Zheng C.-J."/>
            <person name="Schuster L."/>
            <person name="Cowan T.M."/>
            <person name="Smanski M.J."/>
            <person name="Chevrette M.G."/>
            <person name="De Carvalho L.P.S."/>
            <person name="Shen B."/>
        </authorList>
    </citation>
    <scope>NUCLEOTIDE SEQUENCE [LARGE SCALE GENOMIC DNA]</scope>
    <source>
        <strain evidence="1 2">NPDC050100</strain>
    </source>
</reference>
<name>A0ABV3GH23_MICGL</name>
<dbReference type="SUPFAM" id="SSF47336">
    <property type="entry name" value="ACP-like"/>
    <property type="match status" value="1"/>
</dbReference>
<dbReference type="Proteomes" id="UP001551675">
    <property type="component" value="Unassembled WGS sequence"/>
</dbReference>
<evidence type="ECO:0000313" key="2">
    <source>
        <dbReference type="Proteomes" id="UP001551675"/>
    </source>
</evidence>
<evidence type="ECO:0008006" key="3">
    <source>
        <dbReference type="Google" id="ProtNLM"/>
    </source>
</evidence>
<accession>A0ABV3GH23</accession>
<dbReference type="InterPro" id="IPR036736">
    <property type="entry name" value="ACP-like_sf"/>
</dbReference>
<dbReference type="RefSeq" id="WP_358134580.1">
    <property type="nucleotide sequence ID" value="NZ_JBFALK010000010.1"/>
</dbReference>
<dbReference type="Gene3D" id="1.10.1200.10">
    <property type="entry name" value="ACP-like"/>
    <property type="match status" value="1"/>
</dbReference>
<comment type="caution">
    <text evidence="1">The sequence shown here is derived from an EMBL/GenBank/DDBJ whole genome shotgun (WGS) entry which is preliminary data.</text>
</comment>